<dbReference type="AlphaFoldDB" id="A0A4D6LFY0"/>
<evidence type="ECO:0000313" key="1">
    <source>
        <dbReference type="EMBL" id="QCD87569.1"/>
    </source>
</evidence>
<evidence type="ECO:0000313" key="2">
    <source>
        <dbReference type="Proteomes" id="UP000501690"/>
    </source>
</evidence>
<gene>
    <name evidence="1" type="ORF">DEO72_LG3g2106</name>
</gene>
<proteinExistence type="predicted"/>
<keyword evidence="2" id="KW-1185">Reference proteome</keyword>
<dbReference type="Gene3D" id="2.40.50.140">
    <property type="entry name" value="Nucleic acid-binding proteins"/>
    <property type="match status" value="1"/>
</dbReference>
<evidence type="ECO:0008006" key="3">
    <source>
        <dbReference type="Google" id="ProtNLM"/>
    </source>
</evidence>
<dbReference type="Proteomes" id="UP000501690">
    <property type="component" value="Linkage Group LG3"/>
</dbReference>
<dbReference type="InterPro" id="IPR012340">
    <property type="entry name" value="NA-bd_OB-fold"/>
</dbReference>
<name>A0A4D6LFY0_VIGUN</name>
<organism evidence="1 2">
    <name type="scientific">Vigna unguiculata</name>
    <name type="common">Cowpea</name>
    <dbReference type="NCBI Taxonomy" id="3917"/>
    <lineage>
        <taxon>Eukaryota</taxon>
        <taxon>Viridiplantae</taxon>
        <taxon>Streptophyta</taxon>
        <taxon>Embryophyta</taxon>
        <taxon>Tracheophyta</taxon>
        <taxon>Spermatophyta</taxon>
        <taxon>Magnoliopsida</taxon>
        <taxon>eudicotyledons</taxon>
        <taxon>Gunneridae</taxon>
        <taxon>Pentapetalae</taxon>
        <taxon>rosids</taxon>
        <taxon>fabids</taxon>
        <taxon>Fabales</taxon>
        <taxon>Fabaceae</taxon>
        <taxon>Papilionoideae</taxon>
        <taxon>50 kb inversion clade</taxon>
        <taxon>NPAAA clade</taxon>
        <taxon>indigoferoid/millettioid clade</taxon>
        <taxon>Phaseoleae</taxon>
        <taxon>Vigna</taxon>
    </lineage>
</organism>
<reference evidence="1 2" key="1">
    <citation type="submission" date="2019-04" db="EMBL/GenBank/DDBJ databases">
        <title>An improved genome assembly and genetic linkage map for asparagus bean, Vigna unguiculata ssp. sesquipedialis.</title>
        <authorList>
            <person name="Xia Q."/>
            <person name="Zhang R."/>
            <person name="Dong Y."/>
        </authorList>
    </citation>
    <scope>NUCLEOTIDE SEQUENCE [LARGE SCALE GENOMIC DNA]</scope>
    <source>
        <tissue evidence="1">Leaf</tissue>
    </source>
</reference>
<sequence>MKVFPRYRIKIRVRDSSDSTTLVLFARDATILLKKSCADMLESHDRDVYVGNGEFSRGKQRVVNGSTVDIAEDLLAKFTNKMIDSSSQSLELIKDNATLDDANNSLKRESVKKTVSLDSIEEDNVPLKLLKRNIKKEK</sequence>
<protein>
    <recommendedName>
        <fullName evidence="3">Nucleic acid-binding</fullName>
    </recommendedName>
</protein>
<dbReference type="EMBL" id="CP039347">
    <property type="protein sequence ID" value="QCD87569.1"/>
    <property type="molecule type" value="Genomic_DNA"/>
</dbReference>
<accession>A0A4D6LFY0</accession>